<evidence type="ECO:0000313" key="2">
    <source>
        <dbReference type="EMBL" id="QAV19080.1"/>
    </source>
</evidence>
<dbReference type="Gene3D" id="1.20.910.10">
    <property type="entry name" value="Heme oxygenase-like"/>
    <property type="match status" value="1"/>
</dbReference>
<evidence type="ECO:0000313" key="4">
    <source>
        <dbReference type="Proteomes" id="UP001527202"/>
    </source>
</evidence>
<evidence type="ECO:0000313" key="3">
    <source>
        <dbReference type="Proteomes" id="UP000288943"/>
    </source>
</evidence>
<dbReference type="InterPro" id="IPR016084">
    <property type="entry name" value="Haem_Oase-like_multi-hlx"/>
</dbReference>
<keyword evidence="4" id="KW-1185">Reference proteome</keyword>
<dbReference type="KEGG" id="pchi:PC41400_15895"/>
<dbReference type="GeneID" id="95376293"/>
<dbReference type="SUPFAM" id="SSF48613">
    <property type="entry name" value="Heme oxygenase-like"/>
    <property type="match status" value="1"/>
</dbReference>
<dbReference type="RefSeq" id="WP_042225834.1">
    <property type="nucleotide sequence ID" value="NZ_CP026520.1"/>
</dbReference>
<dbReference type="CDD" id="cd19166">
    <property type="entry name" value="HemeO-bac"/>
    <property type="match status" value="1"/>
</dbReference>
<dbReference type="GO" id="GO:0004392">
    <property type="term" value="F:heme oxygenase (decyclizing) activity"/>
    <property type="evidence" value="ECO:0007669"/>
    <property type="project" value="InterPro"/>
</dbReference>
<dbReference type="EMBL" id="JAMDMJ010000029">
    <property type="protein sequence ID" value="MCY9598297.1"/>
    <property type="molecule type" value="Genomic_DNA"/>
</dbReference>
<dbReference type="GO" id="GO:0006788">
    <property type="term" value="P:heme oxidation"/>
    <property type="evidence" value="ECO:0007669"/>
    <property type="project" value="InterPro"/>
</dbReference>
<reference evidence="2 3" key="1">
    <citation type="submission" date="2018-01" db="EMBL/GenBank/DDBJ databases">
        <title>The whole genome sequencing and assembly of Paenibacillus chitinolyticus KCCM 41400 strain.</title>
        <authorList>
            <person name="Kim J.-Y."/>
            <person name="Park M.-K."/>
            <person name="Lee Y.-J."/>
            <person name="Yi H."/>
            <person name="Bahn Y.-S."/>
            <person name="Kim J.F."/>
            <person name="Lee D.-W."/>
        </authorList>
    </citation>
    <scope>NUCLEOTIDE SEQUENCE [LARGE SCALE GENOMIC DNA]</scope>
    <source>
        <strain evidence="2 3">KCCM 41400</strain>
    </source>
</reference>
<dbReference type="EMBL" id="CP026520">
    <property type="protein sequence ID" value="QAV19080.1"/>
    <property type="molecule type" value="Genomic_DNA"/>
</dbReference>
<sequence length="203" mass="23294">MTTTIVSRLREETAPFHDQIEQNPYAKAIMDKSLTLETYKTYLEKFYGFIVPSEKALSALPEWEERGFDIESRLKTPLLENDLEQLGLTKRQIEELPRCGNLPDVSTLPRALGYLYVLEGSTLGGQLITKQLKAILSVDPEVNGRYFNSYGAELRTKWSEFREFLLENVKEEEQEQVLTAAKETFILLDQWLKEDSGSHTAVI</sequence>
<protein>
    <submittedName>
        <fullName evidence="2">Biliverdin-producing heme oxygenase</fullName>
    </submittedName>
</protein>
<proteinExistence type="predicted"/>
<reference evidence="1 4" key="2">
    <citation type="submission" date="2022-05" db="EMBL/GenBank/DDBJ databases">
        <title>Genome Sequencing of Bee-Associated Microbes.</title>
        <authorList>
            <person name="Dunlap C."/>
        </authorList>
    </citation>
    <scope>NUCLEOTIDE SEQUENCE [LARGE SCALE GENOMIC DNA]</scope>
    <source>
        <strain evidence="1 4">NRRL B-23120</strain>
    </source>
</reference>
<dbReference type="Pfam" id="PF01126">
    <property type="entry name" value="Heme_oxygenase"/>
    <property type="match status" value="1"/>
</dbReference>
<gene>
    <name evidence="1" type="ORF">M5X16_21345</name>
    <name evidence="2" type="ORF">PC41400_15895</name>
</gene>
<name>A0A410WXN0_9BACL</name>
<dbReference type="Proteomes" id="UP001527202">
    <property type="component" value="Unassembled WGS sequence"/>
</dbReference>
<organism evidence="2 3">
    <name type="scientific">Paenibacillus chitinolyticus</name>
    <dbReference type="NCBI Taxonomy" id="79263"/>
    <lineage>
        <taxon>Bacteria</taxon>
        <taxon>Bacillati</taxon>
        <taxon>Bacillota</taxon>
        <taxon>Bacilli</taxon>
        <taxon>Bacillales</taxon>
        <taxon>Paenibacillaceae</taxon>
        <taxon>Paenibacillus</taxon>
    </lineage>
</organism>
<dbReference type="AlphaFoldDB" id="A0A410WXN0"/>
<dbReference type="Proteomes" id="UP000288943">
    <property type="component" value="Chromosome"/>
</dbReference>
<accession>A0A410WXN0</accession>
<dbReference type="InterPro" id="IPR016053">
    <property type="entry name" value="Haem_Oase-like"/>
</dbReference>
<evidence type="ECO:0000313" key="1">
    <source>
        <dbReference type="EMBL" id="MCY9598297.1"/>
    </source>
</evidence>
<dbReference type="OrthoDB" id="114943at2"/>